<keyword evidence="3" id="KW-0067">ATP-binding</keyword>
<dbReference type="SUPFAM" id="SSF48403">
    <property type="entry name" value="Ankyrin repeat"/>
    <property type="match status" value="1"/>
</dbReference>
<dbReference type="PANTHER" id="PTHR44329">
    <property type="entry name" value="SERINE/THREONINE-PROTEIN KINASE TNNI3K-RELATED"/>
    <property type="match status" value="1"/>
</dbReference>
<feature type="compositionally biased region" description="Basic residues" evidence="4">
    <location>
        <begin position="440"/>
        <end position="451"/>
    </location>
</feature>
<dbReference type="InterPro" id="IPR002110">
    <property type="entry name" value="Ankyrin_rpt"/>
</dbReference>
<name>A0A0L0DJS3_THETB</name>
<dbReference type="InterPro" id="IPR011009">
    <property type="entry name" value="Kinase-like_dom_sf"/>
</dbReference>
<keyword evidence="6" id="KW-0418">Kinase</keyword>
<dbReference type="GO" id="GO:0097527">
    <property type="term" value="P:necroptotic signaling pathway"/>
    <property type="evidence" value="ECO:0007669"/>
    <property type="project" value="TreeGrafter"/>
</dbReference>
<dbReference type="RefSeq" id="XP_013755945.1">
    <property type="nucleotide sequence ID" value="XM_013900491.1"/>
</dbReference>
<dbReference type="SMART" id="SM00248">
    <property type="entry name" value="ANK"/>
    <property type="match status" value="4"/>
</dbReference>
<accession>A0A0L0DJS3</accession>
<evidence type="ECO:0000313" key="7">
    <source>
        <dbReference type="Proteomes" id="UP000054408"/>
    </source>
</evidence>
<feature type="region of interest" description="Disordered" evidence="4">
    <location>
        <begin position="1226"/>
        <end position="1248"/>
    </location>
</feature>
<dbReference type="PROSITE" id="PS00108">
    <property type="entry name" value="PROTEIN_KINASE_ST"/>
    <property type="match status" value="1"/>
</dbReference>
<keyword evidence="2" id="KW-0547">Nucleotide-binding</keyword>
<dbReference type="PANTHER" id="PTHR44329:SF298">
    <property type="entry name" value="MIXED LINEAGE KINASE DOMAIN-LIKE PROTEIN"/>
    <property type="match status" value="1"/>
</dbReference>
<dbReference type="Proteomes" id="UP000054408">
    <property type="component" value="Unassembled WGS sequence"/>
</dbReference>
<feature type="compositionally biased region" description="Polar residues" evidence="4">
    <location>
        <begin position="373"/>
        <end position="405"/>
    </location>
</feature>
<dbReference type="SUPFAM" id="SSF56112">
    <property type="entry name" value="Protein kinase-like (PK-like)"/>
    <property type="match status" value="1"/>
</dbReference>
<dbReference type="Gene3D" id="1.25.40.20">
    <property type="entry name" value="Ankyrin repeat-containing domain"/>
    <property type="match status" value="1"/>
</dbReference>
<keyword evidence="6" id="KW-0808">Transferase</keyword>
<feature type="domain" description="Protein kinase" evidence="5">
    <location>
        <begin position="1441"/>
        <end position="1728"/>
    </location>
</feature>
<protein>
    <submittedName>
        <fullName evidence="6">TKL protein kinase</fullName>
    </submittedName>
</protein>
<reference evidence="6 7" key="1">
    <citation type="submission" date="2010-05" db="EMBL/GenBank/DDBJ databases">
        <title>The Genome Sequence of Thecamonas trahens ATCC 50062.</title>
        <authorList>
            <consortium name="The Broad Institute Genome Sequencing Platform"/>
            <person name="Russ C."/>
            <person name="Cuomo C."/>
            <person name="Shea T."/>
            <person name="Young S.K."/>
            <person name="Zeng Q."/>
            <person name="Koehrsen M."/>
            <person name="Haas B."/>
            <person name="Borodovsky M."/>
            <person name="Guigo R."/>
            <person name="Alvarado L."/>
            <person name="Berlin A."/>
            <person name="Bochicchio J."/>
            <person name="Borenstein D."/>
            <person name="Chapman S."/>
            <person name="Chen Z."/>
            <person name="Freedman E."/>
            <person name="Gellesch M."/>
            <person name="Goldberg J."/>
            <person name="Griggs A."/>
            <person name="Gujja S."/>
            <person name="Heilman E."/>
            <person name="Heiman D."/>
            <person name="Hepburn T."/>
            <person name="Howarth C."/>
            <person name="Jen D."/>
            <person name="Larson L."/>
            <person name="Mehta T."/>
            <person name="Park D."/>
            <person name="Pearson M."/>
            <person name="Roberts A."/>
            <person name="Saif S."/>
            <person name="Shenoy N."/>
            <person name="Sisk P."/>
            <person name="Stolte C."/>
            <person name="Sykes S."/>
            <person name="Thomson T."/>
            <person name="Walk T."/>
            <person name="White J."/>
            <person name="Yandava C."/>
            <person name="Burger G."/>
            <person name="Gray M.W."/>
            <person name="Holland P.W.H."/>
            <person name="King N."/>
            <person name="Lang F.B.F."/>
            <person name="Roger A.J."/>
            <person name="Ruiz-Trillo I."/>
            <person name="Lander E."/>
            <person name="Nusbaum C."/>
        </authorList>
    </citation>
    <scope>NUCLEOTIDE SEQUENCE [LARGE SCALE GENOMIC DNA]</scope>
    <source>
        <strain evidence="6 7">ATCC 50062</strain>
    </source>
</reference>
<sequence>MNAALERAQLEIRLESLRNVTPYVLHMVLSLLELELAAVAVSEIRAGNVAVNGKRLSRPLSRVQSETSPLTFSESFVPTPGPLISFLDARHEGSIERPAGPAAATSPPPLASGARDSTRNLWATSPKAPVESPDSTSGVTSEADLVPPLTGTHPLLVSVLTAERYPALAPLLCDEKGSASEPSSARGTRKIEYAPQTSARSAASEIFSFNASQGSIALQCSGSTGLLGSMAEHSSNLDNTMGLVVNVDDVHCAPPHTMFSATTPELSASQREKAHRTVETPPPPAGHLRHIWQLGSAMSLVAYRYILATGMPTEERSTYIWSLEEFDLAENQLFHFLLTVQAHYEGYMGQFLVSHTSPLFAELLAPALVSQSQAGARPSGSDTADGLSSSEPQKPGSTLTPGNACTSGETSSDSDETRLVASETDEGSATDTIGEPGSRTRGKSPLKRVRRNTVSTIPRATPPQRLSGRHAWMASSSSSSSSPTRGPRDSDESHSASSVPSPRSATFSASVERSSTESRTDSASSSDTCVVDSSASTDSSWSSMTTVTDRPLENDVIRASEYYTLSFMTFKVTMASWVVSTLDTAGVTLPFPGVVNYLLDAPVDPLRNAWIVRLMAEAKLSEALAAKSDALPELARPEPVSVLAASHVAQDEEAMAVVARRARAEVRAMCTTLCGLFELGVEPIDGSVRREWRFDESWMRYDPRLRAFKPEADPAMPVWSATGDDSKFISPRLTSRLPLFLFQALACVARAADEGYWLPPRVYCFVGSDGGDTALVTSERGRENRLPLMVTLTDEETGLSFDIRTKRAVLSREVRSSADRARAKRSMAQRGIDLSSYEWIDVKLGLLSVPHVGFVYHPVRQRFMIRNVNSWHANDTFYGGLKLADAERLVKDADDLLALELVSGKALVVKAGADDAQGGVVSFRVTFEQGVRSHLDTAERLASKPGQVARLQIGPDPPSRLLACVLALAQNAFIDAVWAAEWQKLLPLVADVAPYAELVPRLAPELRMADLVPSAELRESQTLSWAVSGYLDDGVADVPEPLRSRAQAVLVFLHLQRVGLQAAHDGREQGSMVRSSGVGALSVSMPTSVGDQTASDMMVMQRTNDGAPQRQSQWRGNSMSSSLELLEVEKESTRLFALFAFATKVQAQHVALGVLWRLLQVVNVENNGLAGKKKTPGELRVKLFGKSLVSGAACGGRGKAGGRVPSPSQAPVVTLDAKSDRMAKLKARRAARAKERKESERASRGHDGVQLSAALAASNGVSPSGPAPVAGAVGPVVLGSSLLDSAKMAASVRFFSEGRFGGETVLHHAVRGQMIDVVHYILALGIVSVKERNNSGFTALYTAAMLGNTRLSAMLLLAGSRVDEACGLNHETTILHEVAQANLLEIMALIVELTDDTKYGVLDAHGRTALQLAGSVEMTNVLKAMTPQLPPNFNVIDFSEVLIGPRLGEGGFCTVYAGKYSGWEVAVKQMKVTVDEQLRDPEMTTTFIREIGFLTKLVHPNVVRLYGVSQGEKPARWHIVTELCENGTLARLLDRAATLAWSTLHMVAMDVVRAMAYLHTRAPVVFHCDIKPSNILLDRSLRARLSDFGLSREDEAADDKAQPSQSLVGTVRYIAPEVMSNGVGSYSRKADVFSFGVMLWEMMFAYVHGTHILPYDTMSGPSAPDAPKPAGEGATLDSHLVLLISTNEVVLDMSGLPKGAVELLQKLIHPSPSVRPLFSELGDMLAAVENVRRL</sequence>
<evidence type="ECO:0000259" key="5">
    <source>
        <dbReference type="PROSITE" id="PS50011"/>
    </source>
</evidence>
<keyword evidence="7" id="KW-1185">Reference proteome</keyword>
<dbReference type="InterPro" id="IPR036770">
    <property type="entry name" value="Ankyrin_rpt-contain_sf"/>
</dbReference>
<dbReference type="Pfam" id="PF00069">
    <property type="entry name" value="Pkinase"/>
    <property type="match status" value="1"/>
</dbReference>
<dbReference type="EMBL" id="GL349468">
    <property type="protein sequence ID" value="KNC51543.1"/>
    <property type="molecule type" value="Genomic_DNA"/>
</dbReference>
<evidence type="ECO:0000256" key="3">
    <source>
        <dbReference type="ARBA" id="ARBA00022840"/>
    </source>
</evidence>
<dbReference type="Gene3D" id="3.30.200.20">
    <property type="entry name" value="Phosphorylase Kinase, domain 1"/>
    <property type="match status" value="1"/>
</dbReference>
<evidence type="ECO:0000256" key="4">
    <source>
        <dbReference type="SAM" id="MobiDB-lite"/>
    </source>
</evidence>
<dbReference type="InterPro" id="IPR008271">
    <property type="entry name" value="Ser/Thr_kinase_AS"/>
</dbReference>
<evidence type="ECO:0000313" key="6">
    <source>
        <dbReference type="EMBL" id="KNC51543.1"/>
    </source>
</evidence>
<dbReference type="GeneID" id="25566359"/>
<dbReference type="Gene3D" id="1.10.510.10">
    <property type="entry name" value="Transferase(Phosphotransferase) domain 1"/>
    <property type="match status" value="1"/>
</dbReference>
<feature type="compositionally biased region" description="Low complexity" evidence="4">
    <location>
        <begin position="521"/>
        <end position="547"/>
    </location>
</feature>
<dbReference type="STRING" id="461836.A0A0L0DJS3"/>
<feature type="region of interest" description="Disordered" evidence="4">
    <location>
        <begin position="96"/>
        <end position="146"/>
    </location>
</feature>
<feature type="compositionally biased region" description="Basic and acidic residues" evidence="4">
    <location>
        <begin position="1232"/>
        <end position="1247"/>
    </location>
</feature>
<dbReference type="PROSITE" id="PS50011">
    <property type="entry name" value="PROTEIN_KINASE_DOM"/>
    <property type="match status" value="1"/>
</dbReference>
<dbReference type="InterPro" id="IPR051681">
    <property type="entry name" value="Ser/Thr_Kinases-Pseudokinases"/>
</dbReference>
<dbReference type="eggNOG" id="KOG0192">
    <property type="taxonomic scope" value="Eukaryota"/>
</dbReference>
<organism evidence="6 7">
    <name type="scientific">Thecamonas trahens ATCC 50062</name>
    <dbReference type="NCBI Taxonomy" id="461836"/>
    <lineage>
        <taxon>Eukaryota</taxon>
        <taxon>Apusozoa</taxon>
        <taxon>Apusomonadida</taxon>
        <taxon>Apusomonadidae</taxon>
        <taxon>Thecamonas</taxon>
    </lineage>
</organism>
<dbReference type="InterPro" id="IPR000719">
    <property type="entry name" value="Prot_kinase_dom"/>
</dbReference>
<proteinExistence type="inferred from homology"/>
<comment type="similarity">
    <text evidence="1">Belongs to the protein kinase superfamily. TKL Ser/Thr protein kinase family.</text>
</comment>
<dbReference type="GO" id="GO:0004672">
    <property type="term" value="F:protein kinase activity"/>
    <property type="evidence" value="ECO:0007669"/>
    <property type="project" value="InterPro"/>
</dbReference>
<gene>
    <name evidence="6" type="ORF">AMSG_07442</name>
</gene>
<dbReference type="OrthoDB" id="4062651at2759"/>
<evidence type="ECO:0000256" key="1">
    <source>
        <dbReference type="ARBA" id="ARBA00005843"/>
    </source>
</evidence>
<dbReference type="SMART" id="SM00220">
    <property type="entry name" value="S_TKc"/>
    <property type="match status" value="1"/>
</dbReference>
<dbReference type="GO" id="GO:0005524">
    <property type="term" value="F:ATP binding"/>
    <property type="evidence" value="ECO:0007669"/>
    <property type="project" value="UniProtKB-KW"/>
</dbReference>
<feature type="region of interest" description="Disordered" evidence="4">
    <location>
        <begin position="373"/>
        <end position="547"/>
    </location>
</feature>
<feature type="compositionally biased region" description="Low complexity" evidence="4">
    <location>
        <begin position="495"/>
        <end position="513"/>
    </location>
</feature>
<evidence type="ECO:0000256" key="2">
    <source>
        <dbReference type="ARBA" id="ARBA00022741"/>
    </source>
</evidence>